<organism evidence="3 4">
    <name type="scientific">Nocardia goodfellowii</name>
    <dbReference type="NCBI Taxonomy" id="882446"/>
    <lineage>
        <taxon>Bacteria</taxon>
        <taxon>Bacillati</taxon>
        <taxon>Actinomycetota</taxon>
        <taxon>Actinomycetes</taxon>
        <taxon>Mycobacteriales</taxon>
        <taxon>Nocardiaceae</taxon>
        <taxon>Nocardia</taxon>
    </lineage>
</organism>
<name>A0ABS4QE13_9NOCA</name>
<dbReference type="InterPro" id="IPR013830">
    <property type="entry name" value="SGNH_hydro"/>
</dbReference>
<comment type="caution">
    <text evidence="3">The sequence shown here is derived from an EMBL/GenBank/DDBJ whole genome shotgun (WGS) entry which is preliminary data.</text>
</comment>
<keyword evidence="4" id="KW-1185">Reference proteome</keyword>
<dbReference type="SUPFAM" id="SSF52266">
    <property type="entry name" value="SGNH hydrolase"/>
    <property type="match status" value="1"/>
</dbReference>
<keyword evidence="1" id="KW-0732">Signal</keyword>
<sequence length="412" mass="43360">MRTVRALVASLLVVLPIAVGTAEAKPPEPPGWSSAWTTAPHRPSKAFLPTWSEAGFSNQTLRQVVRVTEGGAATRVQLTNRYGTAPLAVAGATIARTAPDGGIRPESVLDLTMGLARSFRIPAGADVDTDPAPLALAPMESVTITLYLAEPTGPATMHAQAAATSYRAAGDHRADPSGAAFTETTHSWYYLAGVEVLNLAPRRAGVVVFGDSITDGVGSTINADNRFPDELAERSAAAGNARAVLNQGIGGNRVTVDSSWLGDSARTRFQRDVLDQPGVGTVIILEGTNDIGLSSAEPAFDPVPVSAEQLIAAHRELIRRAHAAGLRVIGATLLPFGDSPYFSAEAEAKRQALNEWIRTAGEYDAVADLDTALADPTAPHRLNPPYDSGDHLHPNDAGYRAMADAIDLSELR</sequence>
<evidence type="ECO:0000259" key="2">
    <source>
        <dbReference type="Pfam" id="PF13472"/>
    </source>
</evidence>
<feature type="chain" id="PRO_5045402937" evidence="1">
    <location>
        <begin position="25"/>
        <end position="412"/>
    </location>
</feature>
<dbReference type="Proteomes" id="UP001519325">
    <property type="component" value="Unassembled WGS sequence"/>
</dbReference>
<dbReference type="InterPro" id="IPR036514">
    <property type="entry name" value="SGNH_hydro_sf"/>
</dbReference>
<gene>
    <name evidence="3" type="ORF">BJ987_002820</name>
</gene>
<evidence type="ECO:0000313" key="4">
    <source>
        <dbReference type="Proteomes" id="UP001519325"/>
    </source>
</evidence>
<dbReference type="EMBL" id="JAGGMR010000001">
    <property type="protein sequence ID" value="MBP2189919.1"/>
    <property type="molecule type" value="Genomic_DNA"/>
</dbReference>
<proteinExistence type="predicted"/>
<reference evidence="3 4" key="1">
    <citation type="submission" date="2021-03" db="EMBL/GenBank/DDBJ databases">
        <title>Sequencing the genomes of 1000 actinobacteria strains.</title>
        <authorList>
            <person name="Klenk H.-P."/>
        </authorList>
    </citation>
    <scope>NUCLEOTIDE SEQUENCE [LARGE SCALE GENOMIC DNA]</scope>
    <source>
        <strain evidence="3 4">DSM 45516</strain>
    </source>
</reference>
<dbReference type="PANTHER" id="PTHR43784:SF2">
    <property type="entry name" value="GDSL-LIKE LIPASE_ACYLHYDROLASE, PUTATIVE (AFU_ORTHOLOGUE AFUA_2G00820)-RELATED"/>
    <property type="match status" value="1"/>
</dbReference>
<protein>
    <submittedName>
        <fullName evidence="3">Lysophospholipase L1-like esterase</fullName>
    </submittedName>
</protein>
<dbReference type="PANTHER" id="PTHR43784">
    <property type="entry name" value="GDSL-LIKE LIPASE/ACYLHYDROLASE, PUTATIVE (AFU_ORTHOLOGUE AFUA_2G00820)-RELATED"/>
    <property type="match status" value="1"/>
</dbReference>
<dbReference type="Pfam" id="PF13472">
    <property type="entry name" value="Lipase_GDSL_2"/>
    <property type="match status" value="1"/>
</dbReference>
<feature type="signal peptide" evidence="1">
    <location>
        <begin position="1"/>
        <end position="24"/>
    </location>
</feature>
<dbReference type="InterPro" id="IPR053140">
    <property type="entry name" value="GDSL_Rv0518-like"/>
</dbReference>
<dbReference type="CDD" id="cd01830">
    <property type="entry name" value="XynE_like"/>
    <property type="match status" value="1"/>
</dbReference>
<dbReference type="Gene3D" id="3.40.50.1110">
    <property type="entry name" value="SGNH hydrolase"/>
    <property type="match status" value="1"/>
</dbReference>
<evidence type="ECO:0000313" key="3">
    <source>
        <dbReference type="EMBL" id="MBP2189919.1"/>
    </source>
</evidence>
<dbReference type="RefSeq" id="WP_307869602.1">
    <property type="nucleotide sequence ID" value="NZ_JAGGMR010000001.1"/>
</dbReference>
<accession>A0ABS4QE13</accession>
<feature type="domain" description="SGNH hydrolase-type esterase" evidence="2">
    <location>
        <begin position="208"/>
        <end position="401"/>
    </location>
</feature>
<evidence type="ECO:0000256" key="1">
    <source>
        <dbReference type="SAM" id="SignalP"/>
    </source>
</evidence>